<dbReference type="GO" id="GO:0046600">
    <property type="term" value="P:negative regulation of centriole replication"/>
    <property type="evidence" value="ECO:0007669"/>
    <property type="project" value="InterPro"/>
</dbReference>
<comment type="similarity">
    <text evidence="3">Belongs to the MDM1 family.</text>
</comment>
<dbReference type="PANTHER" id="PTHR32078:SF1">
    <property type="entry name" value="NUCLEAR PROTEIN MDM1"/>
    <property type="match status" value="1"/>
</dbReference>
<dbReference type="AlphaFoldDB" id="A0AAN8X729"/>
<keyword evidence="11" id="KW-1185">Reference proteome</keyword>
<dbReference type="GO" id="GO:0005874">
    <property type="term" value="C:microtubule"/>
    <property type="evidence" value="ECO:0007669"/>
    <property type="project" value="UniProtKB-KW"/>
</dbReference>
<evidence type="ECO:0000256" key="4">
    <source>
        <dbReference type="ARBA" id="ARBA00013508"/>
    </source>
</evidence>
<dbReference type="EMBL" id="JAXCGZ010007589">
    <property type="protein sequence ID" value="KAK7079081.1"/>
    <property type="molecule type" value="Genomic_DNA"/>
</dbReference>
<keyword evidence="5" id="KW-0963">Cytoplasm</keyword>
<reference evidence="10 11" key="1">
    <citation type="submission" date="2023-11" db="EMBL/GenBank/DDBJ databases">
        <title>Halocaridina rubra genome assembly.</title>
        <authorList>
            <person name="Smith C."/>
        </authorList>
    </citation>
    <scope>NUCLEOTIDE SEQUENCE [LARGE SCALE GENOMIC DNA]</scope>
    <source>
        <strain evidence="10">EP-1</strain>
        <tissue evidence="10">Whole</tissue>
    </source>
</reference>
<dbReference type="GO" id="GO:0008017">
    <property type="term" value="F:microtubule binding"/>
    <property type="evidence" value="ECO:0007669"/>
    <property type="project" value="InterPro"/>
</dbReference>
<evidence type="ECO:0000313" key="11">
    <source>
        <dbReference type="Proteomes" id="UP001381693"/>
    </source>
</evidence>
<proteinExistence type="inferred from homology"/>
<dbReference type="PANTHER" id="PTHR32078">
    <property type="entry name" value="NUCLEAR PROTEIN MDM1"/>
    <property type="match status" value="1"/>
</dbReference>
<gene>
    <name evidence="10" type="ORF">SK128_021842</name>
</gene>
<sequence>MAHHWLYYSMCLAGIQELHAEYIGPIYICDCLLRAYKSEYRKKFRPFSQYQYVDGKFHKVKTDEPSTSGESANNWYKEVIELRRQAGQYRMPPKRKKYIGSVLTYLTHV</sequence>
<keyword evidence="7" id="KW-0206">Cytoskeleton</keyword>
<evidence type="ECO:0000256" key="7">
    <source>
        <dbReference type="ARBA" id="ARBA00023212"/>
    </source>
</evidence>
<dbReference type="InterPro" id="IPR029136">
    <property type="entry name" value="MDM1"/>
</dbReference>
<evidence type="ECO:0000256" key="3">
    <source>
        <dbReference type="ARBA" id="ARBA00010494"/>
    </source>
</evidence>
<evidence type="ECO:0000256" key="8">
    <source>
        <dbReference type="ARBA" id="ARBA00023242"/>
    </source>
</evidence>
<dbReference type="Proteomes" id="UP001381693">
    <property type="component" value="Unassembled WGS sequence"/>
</dbReference>
<dbReference type="GO" id="GO:0005634">
    <property type="term" value="C:nucleus"/>
    <property type="evidence" value="ECO:0007669"/>
    <property type="project" value="UniProtKB-SubCell"/>
</dbReference>
<dbReference type="GO" id="GO:0005814">
    <property type="term" value="C:centriole"/>
    <property type="evidence" value="ECO:0007669"/>
    <property type="project" value="UniProtKB-SubCell"/>
</dbReference>
<comment type="caution">
    <text evidence="10">The sequence shown here is derived from an EMBL/GenBank/DDBJ whole genome shotgun (WGS) entry which is preliminary data.</text>
</comment>
<name>A0AAN8X729_HALRR</name>
<accession>A0AAN8X729</accession>
<dbReference type="Pfam" id="PF15501">
    <property type="entry name" value="MDM1"/>
    <property type="match status" value="1"/>
</dbReference>
<evidence type="ECO:0000256" key="1">
    <source>
        <dbReference type="ARBA" id="ARBA00004114"/>
    </source>
</evidence>
<evidence type="ECO:0000256" key="2">
    <source>
        <dbReference type="ARBA" id="ARBA00004123"/>
    </source>
</evidence>
<keyword evidence="8" id="KW-0539">Nucleus</keyword>
<comment type="function">
    <text evidence="9">Microtubule-binding protein that negatively regulates centriole duplication. Binds to and stabilizes microtubules.</text>
</comment>
<organism evidence="10 11">
    <name type="scientific">Halocaridina rubra</name>
    <name type="common">Hawaiian red shrimp</name>
    <dbReference type="NCBI Taxonomy" id="373956"/>
    <lineage>
        <taxon>Eukaryota</taxon>
        <taxon>Metazoa</taxon>
        <taxon>Ecdysozoa</taxon>
        <taxon>Arthropoda</taxon>
        <taxon>Crustacea</taxon>
        <taxon>Multicrustacea</taxon>
        <taxon>Malacostraca</taxon>
        <taxon>Eumalacostraca</taxon>
        <taxon>Eucarida</taxon>
        <taxon>Decapoda</taxon>
        <taxon>Pleocyemata</taxon>
        <taxon>Caridea</taxon>
        <taxon>Atyoidea</taxon>
        <taxon>Atyidae</taxon>
        <taxon>Halocaridina</taxon>
    </lineage>
</organism>
<evidence type="ECO:0000313" key="10">
    <source>
        <dbReference type="EMBL" id="KAK7079081.1"/>
    </source>
</evidence>
<evidence type="ECO:0000256" key="9">
    <source>
        <dbReference type="ARBA" id="ARBA00045771"/>
    </source>
</evidence>
<evidence type="ECO:0000256" key="6">
    <source>
        <dbReference type="ARBA" id="ARBA00022701"/>
    </source>
</evidence>
<keyword evidence="6" id="KW-0493">Microtubule</keyword>
<protein>
    <recommendedName>
        <fullName evidence="4">Nuclear protein MDM1</fullName>
    </recommendedName>
</protein>
<evidence type="ECO:0000256" key="5">
    <source>
        <dbReference type="ARBA" id="ARBA00022490"/>
    </source>
</evidence>
<comment type="subcellular location">
    <subcellularLocation>
        <location evidence="1">Cytoplasm</location>
        <location evidence="1">Cytoskeleton</location>
        <location evidence="1">Microtubule organizing center</location>
        <location evidence="1">Centrosome</location>
        <location evidence="1">Centriole</location>
    </subcellularLocation>
    <subcellularLocation>
        <location evidence="2">Nucleus</location>
    </subcellularLocation>
</comment>